<dbReference type="Proteomes" id="UP001595859">
    <property type="component" value="Unassembled WGS sequence"/>
</dbReference>
<dbReference type="PANTHER" id="PTHR21716:SF53">
    <property type="entry name" value="PERMEASE PERM-RELATED"/>
    <property type="match status" value="1"/>
</dbReference>
<evidence type="ECO:0000256" key="3">
    <source>
        <dbReference type="ARBA" id="ARBA00022448"/>
    </source>
</evidence>
<feature type="compositionally biased region" description="Basic and acidic residues" evidence="8">
    <location>
        <begin position="347"/>
        <end position="356"/>
    </location>
</feature>
<comment type="caution">
    <text evidence="10">The sequence shown here is derived from an EMBL/GenBank/DDBJ whole genome shotgun (WGS) entry which is preliminary data.</text>
</comment>
<feature type="transmembrane region" description="Helical" evidence="9">
    <location>
        <begin position="76"/>
        <end position="100"/>
    </location>
</feature>
<keyword evidence="7 9" id="KW-0472">Membrane</keyword>
<evidence type="ECO:0000256" key="6">
    <source>
        <dbReference type="ARBA" id="ARBA00022989"/>
    </source>
</evidence>
<dbReference type="RefSeq" id="WP_378059759.1">
    <property type="nucleotide sequence ID" value="NZ_JBHSIS010000020.1"/>
</dbReference>
<feature type="transmembrane region" description="Helical" evidence="9">
    <location>
        <begin position="275"/>
        <end position="291"/>
    </location>
</feature>
<sequence>MSTDTPRGDGALRRTALACLYLLIIAATLWVLGQVVTRLMIVVAPVAVALMVAALLSPGVSLLVRRRVPKGLATAIVLLVGIGAIGGLVWFMVATLVAGLPDLATQLDESYRQLRGWLTNGPLGLTGQQLDSAMAEGQSWFTRNRSAIASGAFGVLSTAGTLLAGFVLVVFLLIFFLHGGDRMWRGVTSPLPRRHRDRVHRAGVRAFTDLTAYVRVTMVVALIDAVGIGLGLWITGVPLVLPLSALVFLGAFVPIVGAFVTGLVAVLVALVSQGPLIALIVIGIVVLVQQLEGNVFEPLLVSKSVKLHPVAVILAVAVGVELAGIVGALFAVPLLATTRSVYLTLREREPDHDARPDTQPSGASGPG</sequence>
<dbReference type="PANTHER" id="PTHR21716">
    <property type="entry name" value="TRANSMEMBRANE PROTEIN"/>
    <property type="match status" value="1"/>
</dbReference>
<feature type="region of interest" description="Disordered" evidence="8">
    <location>
        <begin position="347"/>
        <end position="367"/>
    </location>
</feature>
<feature type="transmembrane region" description="Helical" evidence="9">
    <location>
        <begin position="39"/>
        <end position="64"/>
    </location>
</feature>
<dbReference type="InterPro" id="IPR002549">
    <property type="entry name" value="AI-2E-like"/>
</dbReference>
<evidence type="ECO:0000256" key="1">
    <source>
        <dbReference type="ARBA" id="ARBA00004651"/>
    </source>
</evidence>
<keyword evidence="5 9" id="KW-0812">Transmembrane</keyword>
<keyword evidence="11" id="KW-1185">Reference proteome</keyword>
<evidence type="ECO:0000313" key="11">
    <source>
        <dbReference type="Proteomes" id="UP001595859"/>
    </source>
</evidence>
<evidence type="ECO:0000256" key="2">
    <source>
        <dbReference type="ARBA" id="ARBA00009773"/>
    </source>
</evidence>
<comment type="similarity">
    <text evidence="2">Belongs to the autoinducer-2 exporter (AI-2E) (TC 2.A.86) family.</text>
</comment>
<keyword evidence="3" id="KW-0813">Transport</keyword>
<dbReference type="EMBL" id="JBHSIS010000020">
    <property type="protein sequence ID" value="MFC4857758.1"/>
    <property type="molecule type" value="Genomic_DNA"/>
</dbReference>
<feature type="transmembrane region" description="Helical" evidence="9">
    <location>
        <begin position="311"/>
        <end position="336"/>
    </location>
</feature>
<evidence type="ECO:0000313" key="10">
    <source>
        <dbReference type="EMBL" id="MFC4857758.1"/>
    </source>
</evidence>
<evidence type="ECO:0000256" key="7">
    <source>
        <dbReference type="ARBA" id="ARBA00023136"/>
    </source>
</evidence>
<gene>
    <name evidence="10" type="ORF">ACFPCV_30025</name>
</gene>
<name>A0ABV9SA80_9PSEU</name>
<evidence type="ECO:0000256" key="8">
    <source>
        <dbReference type="SAM" id="MobiDB-lite"/>
    </source>
</evidence>
<feature type="transmembrane region" description="Helical" evidence="9">
    <location>
        <begin position="212"/>
        <end position="234"/>
    </location>
</feature>
<dbReference type="Pfam" id="PF01594">
    <property type="entry name" value="AI-2E_transport"/>
    <property type="match status" value="1"/>
</dbReference>
<proteinExistence type="inferred from homology"/>
<evidence type="ECO:0000256" key="5">
    <source>
        <dbReference type="ARBA" id="ARBA00022692"/>
    </source>
</evidence>
<feature type="transmembrane region" description="Helical" evidence="9">
    <location>
        <begin position="12"/>
        <end position="33"/>
    </location>
</feature>
<protein>
    <submittedName>
        <fullName evidence="10">AI-2E family transporter</fullName>
    </submittedName>
</protein>
<organism evidence="10 11">
    <name type="scientific">Actinophytocola glycyrrhizae</name>
    <dbReference type="NCBI Taxonomy" id="2044873"/>
    <lineage>
        <taxon>Bacteria</taxon>
        <taxon>Bacillati</taxon>
        <taxon>Actinomycetota</taxon>
        <taxon>Actinomycetes</taxon>
        <taxon>Pseudonocardiales</taxon>
        <taxon>Pseudonocardiaceae</taxon>
    </lineage>
</organism>
<feature type="transmembrane region" description="Helical" evidence="9">
    <location>
        <begin position="148"/>
        <end position="177"/>
    </location>
</feature>
<comment type="subcellular location">
    <subcellularLocation>
        <location evidence="1">Cell membrane</location>
        <topology evidence="1">Multi-pass membrane protein</topology>
    </subcellularLocation>
</comment>
<evidence type="ECO:0000256" key="9">
    <source>
        <dbReference type="SAM" id="Phobius"/>
    </source>
</evidence>
<keyword evidence="4" id="KW-1003">Cell membrane</keyword>
<evidence type="ECO:0000256" key="4">
    <source>
        <dbReference type="ARBA" id="ARBA00022475"/>
    </source>
</evidence>
<accession>A0ABV9SA80</accession>
<feature type="compositionally biased region" description="Polar residues" evidence="8">
    <location>
        <begin position="358"/>
        <end position="367"/>
    </location>
</feature>
<reference evidence="11" key="1">
    <citation type="journal article" date="2019" name="Int. J. Syst. Evol. Microbiol.">
        <title>The Global Catalogue of Microorganisms (GCM) 10K type strain sequencing project: providing services to taxonomists for standard genome sequencing and annotation.</title>
        <authorList>
            <consortium name="The Broad Institute Genomics Platform"/>
            <consortium name="The Broad Institute Genome Sequencing Center for Infectious Disease"/>
            <person name="Wu L."/>
            <person name="Ma J."/>
        </authorList>
    </citation>
    <scope>NUCLEOTIDE SEQUENCE [LARGE SCALE GENOMIC DNA]</scope>
    <source>
        <strain evidence="11">ZS-22-S1</strain>
    </source>
</reference>
<keyword evidence="6 9" id="KW-1133">Transmembrane helix</keyword>
<feature type="transmembrane region" description="Helical" evidence="9">
    <location>
        <begin position="246"/>
        <end position="268"/>
    </location>
</feature>